<evidence type="ECO:0000313" key="6">
    <source>
        <dbReference type="EMBL" id="STI78074.1"/>
    </source>
</evidence>
<dbReference type="GO" id="GO:0043094">
    <property type="term" value="P:metabolic compound salvage"/>
    <property type="evidence" value="ECO:0007669"/>
    <property type="project" value="InterPro"/>
</dbReference>
<proteinExistence type="inferred from homology"/>
<name>A0A376TLH1_ECOLX</name>
<dbReference type="PANTHER" id="PTHR21110:SF0">
    <property type="entry name" value="PHOSPHOPENTOMUTASE"/>
    <property type="match status" value="1"/>
</dbReference>
<keyword evidence="6" id="KW-0413">Isomerase</keyword>
<dbReference type="Gene3D" id="3.40.720.10">
    <property type="entry name" value="Alkaline Phosphatase, subunit A"/>
    <property type="match status" value="1"/>
</dbReference>
<dbReference type="Pfam" id="PF01676">
    <property type="entry name" value="Metalloenzyme"/>
    <property type="match status" value="1"/>
</dbReference>
<feature type="region of interest" description="Disordered" evidence="4">
    <location>
        <begin position="40"/>
        <end position="65"/>
    </location>
</feature>
<keyword evidence="3" id="KW-0464">Manganese</keyword>
<evidence type="ECO:0000256" key="1">
    <source>
        <dbReference type="ARBA" id="ARBA00010373"/>
    </source>
</evidence>
<dbReference type="Proteomes" id="UP000254405">
    <property type="component" value="Unassembled WGS sequence"/>
</dbReference>
<keyword evidence="2" id="KW-0479">Metal-binding</keyword>
<feature type="domain" description="Metalloenzyme" evidence="5">
    <location>
        <begin position="2"/>
        <end position="46"/>
    </location>
</feature>
<evidence type="ECO:0000259" key="5">
    <source>
        <dbReference type="Pfam" id="PF01676"/>
    </source>
</evidence>
<evidence type="ECO:0000256" key="3">
    <source>
        <dbReference type="ARBA" id="ARBA00023211"/>
    </source>
</evidence>
<evidence type="ECO:0000313" key="7">
    <source>
        <dbReference type="Proteomes" id="UP000254405"/>
    </source>
</evidence>
<sequence>MKRAFIMVLDSFGIGATEDAERFGDVGADTLGHIAEACAKGEADNGRKGPLKSAKSDPSGAGEST</sequence>
<dbReference type="EMBL" id="UGCO01000001">
    <property type="protein sequence ID" value="STI78074.1"/>
    <property type="molecule type" value="Genomic_DNA"/>
</dbReference>
<gene>
    <name evidence="6" type="primary">deoB_4</name>
    <name evidence="6" type="ORF">NCTC8985_03392</name>
</gene>
<dbReference type="GO" id="GO:0008973">
    <property type="term" value="F:phosphopentomutase activity"/>
    <property type="evidence" value="ECO:0007669"/>
    <property type="project" value="UniProtKB-EC"/>
</dbReference>
<accession>A0A376TLH1</accession>
<dbReference type="GO" id="GO:0009117">
    <property type="term" value="P:nucleotide metabolic process"/>
    <property type="evidence" value="ECO:0007669"/>
    <property type="project" value="InterPro"/>
</dbReference>
<comment type="similarity">
    <text evidence="1">Belongs to the phosphopentomutase family.</text>
</comment>
<dbReference type="PANTHER" id="PTHR21110">
    <property type="entry name" value="PHOSPHOPENTOMUTASE"/>
    <property type="match status" value="1"/>
</dbReference>
<evidence type="ECO:0000256" key="4">
    <source>
        <dbReference type="SAM" id="MobiDB-lite"/>
    </source>
</evidence>
<dbReference type="AlphaFoldDB" id="A0A376TLH1"/>
<dbReference type="InterPro" id="IPR006124">
    <property type="entry name" value="Metalloenzyme"/>
</dbReference>
<dbReference type="GO" id="GO:0000287">
    <property type="term" value="F:magnesium ion binding"/>
    <property type="evidence" value="ECO:0007669"/>
    <property type="project" value="InterPro"/>
</dbReference>
<dbReference type="InterPro" id="IPR010045">
    <property type="entry name" value="DeoB"/>
</dbReference>
<organism evidence="6 7">
    <name type="scientific">Escherichia coli</name>
    <dbReference type="NCBI Taxonomy" id="562"/>
    <lineage>
        <taxon>Bacteria</taxon>
        <taxon>Pseudomonadati</taxon>
        <taxon>Pseudomonadota</taxon>
        <taxon>Gammaproteobacteria</taxon>
        <taxon>Enterobacterales</taxon>
        <taxon>Enterobacteriaceae</taxon>
        <taxon>Escherichia</taxon>
    </lineage>
</organism>
<reference evidence="6 7" key="1">
    <citation type="submission" date="2018-06" db="EMBL/GenBank/DDBJ databases">
        <authorList>
            <consortium name="Pathogen Informatics"/>
            <person name="Doyle S."/>
        </authorList>
    </citation>
    <scope>NUCLEOTIDE SEQUENCE [LARGE SCALE GENOMIC DNA]</scope>
    <source>
        <strain evidence="6 7">NCTC8985</strain>
    </source>
</reference>
<dbReference type="GO" id="GO:0005829">
    <property type="term" value="C:cytosol"/>
    <property type="evidence" value="ECO:0007669"/>
    <property type="project" value="TreeGrafter"/>
</dbReference>
<evidence type="ECO:0000256" key="2">
    <source>
        <dbReference type="ARBA" id="ARBA00022723"/>
    </source>
</evidence>
<dbReference type="SUPFAM" id="SSF53649">
    <property type="entry name" value="Alkaline phosphatase-like"/>
    <property type="match status" value="1"/>
</dbReference>
<dbReference type="EC" id="5.4.2.7" evidence="6"/>
<protein>
    <submittedName>
        <fullName evidence="6">Phosphopentomutase</fullName>
        <ecNumber evidence="6">5.4.2.7</ecNumber>
    </submittedName>
</protein>
<dbReference type="InterPro" id="IPR017850">
    <property type="entry name" value="Alkaline_phosphatase_core_sf"/>
</dbReference>